<dbReference type="InterPro" id="IPR029063">
    <property type="entry name" value="SAM-dependent_MTases_sf"/>
</dbReference>
<gene>
    <name evidence="6" type="ORF">CINC_LOCUS7105</name>
</gene>
<evidence type="ECO:0000313" key="7">
    <source>
        <dbReference type="Proteomes" id="UP001154114"/>
    </source>
</evidence>
<comment type="function">
    <text evidence="4">S-adenosyl-L-methionine-binding protein that acts as an inhibitor of mTORC1 signaling. Acts as a sensor of S-adenosyl-L-methionine to signal methionine sufficiency to mTORC1. Probably also acts as a S-adenosyl-L-methionine-dependent methyltransferase.</text>
</comment>
<dbReference type="HAMAP" id="MF_03044">
    <property type="entry name" value="BMT2"/>
    <property type="match status" value="1"/>
</dbReference>
<evidence type="ECO:0000313" key="6">
    <source>
        <dbReference type="EMBL" id="CAD0204800.1"/>
    </source>
</evidence>
<dbReference type="Proteomes" id="UP001154114">
    <property type="component" value="Chromosome 22"/>
</dbReference>
<dbReference type="GO" id="GO:0032259">
    <property type="term" value="P:methylation"/>
    <property type="evidence" value="ECO:0007669"/>
    <property type="project" value="UniProtKB-KW"/>
</dbReference>
<dbReference type="GO" id="GO:0008757">
    <property type="term" value="F:S-adenosylmethionine-dependent methyltransferase activity"/>
    <property type="evidence" value="ECO:0007669"/>
    <property type="project" value="InterPro"/>
</dbReference>
<feature type="domain" description="Methyltransferase type 11" evidence="5">
    <location>
        <begin position="135"/>
        <end position="215"/>
    </location>
</feature>
<name>A0A9N8PZT1_CHRIL</name>
<accession>A0A9N8PZT1</accession>
<keyword evidence="7" id="KW-1185">Reference proteome</keyword>
<evidence type="ECO:0000256" key="1">
    <source>
        <dbReference type="ARBA" id="ARBA00022603"/>
    </source>
</evidence>
<dbReference type="Pfam" id="PF08241">
    <property type="entry name" value="Methyltransf_11"/>
    <property type="match status" value="1"/>
</dbReference>
<dbReference type="InterPro" id="IPR013216">
    <property type="entry name" value="Methyltransf_11"/>
</dbReference>
<protein>
    <recommendedName>
        <fullName evidence="4">S-adenosylmethionine sensor upstream of mTORC1</fullName>
    </recommendedName>
    <alternativeName>
        <fullName evidence="4">Probable methyltransferase BMT2 homolog</fullName>
        <ecNumber evidence="4">2.1.1.-</ecNumber>
    </alternativeName>
</protein>
<keyword evidence="2 4" id="KW-0808">Transferase</keyword>
<feature type="binding site" evidence="4">
    <location>
        <position position="141"/>
    </location>
    <ligand>
        <name>S-adenosyl-L-methionine</name>
        <dbReference type="ChEBI" id="CHEBI:59789"/>
    </ligand>
</feature>
<evidence type="ECO:0000256" key="3">
    <source>
        <dbReference type="ARBA" id="ARBA00022691"/>
    </source>
</evidence>
<sequence length="323" mass="37519">MASEEHKLLSQYIKDVHSILRKSTSKLGATVAWQEHCANEDKLSKYAQCMQKLATTHWETNCNSESSEAKSRIEWAVEYCNYYFLQQAFLKYREKELQIAQKLDLQIDVKEIFSVPFKLIDVGSCYNPFKTCDIFDVFAIDLCPANSSVLQCDFLKVNVGAHTVIENSIVTELQENFFDVVTFCFLLEYIPTSELRIIACENAYKILRPGGLLIINTPDSKHVGANSKIMKCWRYALALMGFNRIKYEKSRFMHCMAFRKSLDKKIATRWADMYKEEYMKYAIHIPQDFNSTDETVSETVQVRCTSEDFQELPFNFPNEEICN</sequence>
<evidence type="ECO:0000256" key="4">
    <source>
        <dbReference type="HAMAP-Rule" id="MF_03044"/>
    </source>
</evidence>
<feature type="binding site" evidence="4">
    <location>
        <position position="123"/>
    </location>
    <ligand>
        <name>S-adenosyl-L-methionine</name>
        <dbReference type="ChEBI" id="CHEBI:59789"/>
    </ligand>
</feature>
<evidence type="ECO:0000256" key="2">
    <source>
        <dbReference type="ARBA" id="ARBA00022679"/>
    </source>
</evidence>
<comment type="similarity">
    <text evidence="4">Belongs to the BMT2 family.</text>
</comment>
<keyword evidence="3 4" id="KW-0949">S-adenosyl-L-methionine</keyword>
<dbReference type="AlphaFoldDB" id="A0A9N8PZT1"/>
<reference evidence="6" key="1">
    <citation type="submission" date="2021-12" db="EMBL/GenBank/DDBJ databases">
        <authorList>
            <person name="King R."/>
        </authorList>
    </citation>
    <scope>NUCLEOTIDE SEQUENCE</scope>
</reference>
<organism evidence="6 7">
    <name type="scientific">Chrysodeixis includens</name>
    <name type="common">Soybean looper</name>
    <name type="synonym">Pseudoplusia includens</name>
    <dbReference type="NCBI Taxonomy" id="689277"/>
    <lineage>
        <taxon>Eukaryota</taxon>
        <taxon>Metazoa</taxon>
        <taxon>Ecdysozoa</taxon>
        <taxon>Arthropoda</taxon>
        <taxon>Hexapoda</taxon>
        <taxon>Insecta</taxon>
        <taxon>Pterygota</taxon>
        <taxon>Neoptera</taxon>
        <taxon>Endopterygota</taxon>
        <taxon>Lepidoptera</taxon>
        <taxon>Glossata</taxon>
        <taxon>Ditrysia</taxon>
        <taxon>Noctuoidea</taxon>
        <taxon>Noctuidae</taxon>
        <taxon>Plusiinae</taxon>
        <taxon>Chrysodeixis</taxon>
    </lineage>
</organism>
<dbReference type="PANTHER" id="PTHR21008">
    <property type="entry name" value="S-ADENOSYLMETHIONINE SENSOR UPSTREAM OF MTORC1-RELATED"/>
    <property type="match status" value="1"/>
</dbReference>
<dbReference type="CDD" id="cd02440">
    <property type="entry name" value="AdoMet_MTases"/>
    <property type="match status" value="1"/>
</dbReference>
<dbReference type="GO" id="GO:1904262">
    <property type="term" value="P:negative regulation of TORC1 signaling"/>
    <property type="evidence" value="ECO:0007669"/>
    <property type="project" value="TreeGrafter"/>
</dbReference>
<dbReference type="EMBL" id="LR824025">
    <property type="protein sequence ID" value="CAD0204800.1"/>
    <property type="molecule type" value="Genomic_DNA"/>
</dbReference>
<dbReference type="InterPro" id="IPR021867">
    <property type="entry name" value="Bmt2/SAMTOR"/>
</dbReference>
<proteinExistence type="inferred from homology"/>
<dbReference type="PANTHER" id="PTHR21008:SF0">
    <property type="entry name" value="S-ADENOSYLMETHIONINE SENSOR UPSTREAM OF MTORC1"/>
    <property type="match status" value="1"/>
</dbReference>
<dbReference type="EC" id="2.1.1.-" evidence="4"/>
<dbReference type="Gene3D" id="3.40.50.150">
    <property type="entry name" value="Vaccinia Virus protein VP39"/>
    <property type="match status" value="1"/>
</dbReference>
<keyword evidence="1 4" id="KW-0489">Methyltransferase</keyword>
<dbReference type="OrthoDB" id="5954793at2759"/>
<dbReference type="SUPFAM" id="SSF53335">
    <property type="entry name" value="S-adenosyl-L-methionine-dependent methyltransferases"/>
    <property type="match status" value="1"/>
</dbReference>
<evidence type="ECO:0000259" key="5">
    <source>
        <dbReference type="Pfam" id="PF08241"/>
    </source>
</evidence>